<name>A0A853DK11_9MICO</name>
<accession>A0A853DK11</accession>
<keyword evidence="1" id="KW-0472">Membrane</keyword>
<keyword evidence="3" id="KW-1185">Reference proteome</keyword>
<evidence type="ECO:0000313" key="2">
    <source>
        <dbReference type="EMBL" id="NYJ76279.1"/>
    </source>
</evidence>
<keyword evidence="1" id="KW-1133">Transmembrane helix</keyword>
<evidence type="ECO:0008006" key="4">
    <source>
        <dbReference type="Google" id="ProtNLM"/>
    </source>
</evidence>
<sequence length="138" mass="14256">MTVTAPGAAFLAATALHAGFQATVTVLVYPALARIPADRWAVEHDRHSRRITPLVGVVYLALAGATVWMLVADRGPWTYAGALLALAVAVVTGVGAAPVHGRLSRADPVLLARLLVIDRVRAVLAVLLLACACGAAFG</sequence>
<dbReference type="EMBL" id="JACCFW010000001">
    <property type="protein sequence ID" value="NYJ76279.1"/>
    <property type="molecule type" value="Genomic_DNA"/>
</dbReference>
<feature type="transmembrane region" description="Helical" evidence="1">
    <location>
        <begin position="51"/>
        <end position="71"/>
    </location>
</feature>
<feature type="transmembrane region" description="Helical" evidence="1">
    <location>
        <begin position="6"/>
        <end position="30"/>
    </location>
</feature>
<feature type="transmembrane region" description="Helical" evidence="1">
    <location>
        <begin position="77"/>
        <end position="99"/>
    </location>
</feature>
<proteinExistence type="predicted"/>
<dbReference type="AlphaFoldDB" id="A0A853DK11"/>
<organism evidence="2 3">
    <name type="scientific">Allobranchiibius huperziae</name>
    <dbReference type="NCBI Taxonomy" id="1874116"/>
    <lineage>
        <taxon>Bacteria</taxon>
        <taxon>Bacillati</taxon>
        <taxon>Actinomycetota</taxon>
        <taxon>Actinomycetes</taxon>
        <taxon>Micrococcales</taxon>
        <taxon>Dermacoccaceae</taxon>
        <taxon>Allobranchiibius</taxon>
    </lineage>
</organism>
<gene>
    <name evidence="2" type="ORF">HNR15_003242</name>
</gene>
<reference evidence="2 3" key="1">
    <citation type="submission" date="2020-07" db="EMBL/GenBank/DDBJ databases">
        <title>Sequencing the genomes of 1000 actinobacteria strains.</title>
        <authorList>
            <person name="Klenk H.-P."/>
        </authorList>
    </citation>
    <scope>NUCLEOTIDE SEQUENCE [LARGE SCALE GENOMIC DNA]</scope>
    <source>
        <strain evidence="2 3">DSM 29531</strain>
    </source>
</reference>
<protein>
    <recommendedName>
        <fullName evidence="4">DUF1772 domain-containing protein</fullName>
    </recommendedName>
</protein>
<feature type="transmembrane region" description="Helical" evidence="1">
    <location>
        <begin position="120"/>
        <end position="137"/>
    </location>
</feature>
<keyword evidence="1" id="KW-0812">Transmembrane</keyword>
<evidence type="ECO:0000313" key="3">
    <source>
        <dbReference type="Proteomes" id="UP000571817"/>
    </source>
</evidence>
<dbReference type="Proteomes" id="UP000571817">
    <property type="component" value="Unassembled WGS sequence"/>
</dbReference>
<evidence type="ECO:0000256" key="1">
    <source>
        <dbReference type="SAM" id="Phobius"/>
    </source>
</evidence>
<comment type="caution">
    <text evidence="2">The sequence shown here is derived from an EMBL/GenBank/DDBJ whole genome shotgun (WGS) entry which is preliminary data.</text>
</comment>